<sequence length="135" mass="14723">MTRRDRRRPSTLSAVGLCLLLAWLTPPSLAAELGAVVHFSSQSTLPRVLGGTDNRVLLGPGDTFLADGLEGRDARRYHVLRPDPIAASQTARVLGEAVVIETRRPAILRIQRADREIRPGDYLVADTGADHPHDD</sequence>
<feature type="signal peptide" evidence="1">
    <location>
        <begin position="1"/>
        <end position="30"/>
    </location>
</feature>
<dbReference type="EMBL" id="VIFK01000025">
    <property type="protein sequence ID" value="TQF00067.1"/>
    <property type="molecule type" value="Genomic_DNA"/>
</dbReference>
<reference evidence="2 3" key="1">
    <citation type="submission" date="2019-06" db="EMBL/GenBank/DDBJ databases">
        <title>Metagenome assembled Genome of Spiribacter salinus SL48-SHIP from the microbial mat of Salt Lake 48 (Novosibirsk region, Russia).</title>
        <authorList>
            <person name="Shipova A."/>
            <person name="Rozanov A.S."/>
            <person name="Bryanskaya A.V."/>
            <person name="Peltek S.E."/>
        </authorList>
    </citation>
    <scope>NUCLEOTIDE SEQUENCE [LARGE SCALE GENOMIC DNA]</scope>
    <source>
        <strain evidence="2">SL48-SHIP-2</strain>
    </source>
</reference>
<proteinExistence type="predicted"/>
<name>A0A540VTL9_9GAMM</name>
<keyword evidence="1" id="KW-0732">Signal</keyword>
<evidence type="ECO:0000256" key="1">
    <source>
        <dbReference type="SAM" id="SignalP"/>
    </source>
</evidence>
<protein>
    <submittedName>
        <fullName evidence="2">Uncharacterized protein</fullName>
    </submittedName>
</protein>
<dbReference type="Proteomes" id="UP000315400">
    <property type="component" value="Unassembled WGS sequence"/>
</dbReference>
<feature type="chain" id="PRO_5021902777" evidence="1">
    <location>
        <begin position="31"/>
        <end position="135"/>
    </location>
</feature>
<accession>A0A540VTL9</accession>
<dbReference type="STRING" id="1260251.SPISAL_00275"/>
<gene>
    <name evidence="2" type="ORF">FKY71_05245</name>
</gene>
<comment type="caution">
    <text evidence="2">The sequence shown here is derived from an EMBL/GenBank/DDBJ whole genome shotgun (WGS) entry which is preliminary data.</text>
</comment>
<dbReference type="AlphaFoldDB" id="A0A540VTL9"/>
<organism evidence="2 3">
    <name type="scientific">Spiribacter salinus</name>
    <dbReference type="NCBI Taxonomy" id="1335746"/>
    <lineage>
        <taxon>Bacteria</taxon>
        <taxon>Pseudomonadati</taxon>
        <taxon>Pseudomonadota</taxon>
        <taxon>Gammaproteobacteria</taxon>
        <taxon>Chromatiales</taxon>
        <taxon>Ectothiorhodospiraceae</taxon>
        <taxon>Spiribacter</taxon>
    </lineage>
</organism>
<evidence type="ECO:0000313" key="3">
    <source>
        <dbReference type="Proteomes" id="UP000315400"/>
    </source>
</evidence>
<evidence type="ECO:0000313" key="2">
    <source>
        <dbReference type="EMBL" id="TQF00067.1"/>
    </source>
</evidence>